<feature type="transmembrane region" description="Helical" evidence="1">
    <location>
        <begin position="77"/>
        <end position="95"/>
    </location>
</feature>
<dbReference type="AlphaFoldDB" id="A0A516TPM5"/>
<evidence type="ECO:0000313" key="2">
    <source>
        <dbReference type="EMBL" id="QDQ43181.1"/>
    </source>
</evidence>
<name>A0A516TPM5_9BACT</name>
<evidence type="ECO:0000313" key="3">
    <source>
        <dbReference type="Proteomes" id="UP000315925"/>
    </source>
</evidence>
<reference evidence="3" key="1">
    <citation type="submission" date="2019-03" db="EMBL/GenBank/DDBJ databases">
        <title>Complete genome of Methylacidiphilum kamchatkense Kam1.</title>
        <authorList>
            <person name="Kruse T."/>
            <person name="Murarilal Ratnadevi C."/>
            <person name="Erikstad H.-A."/>
            <person name="Birkeland N.-K."/>
        </authorList>
    </citation>
    <scope>NUCLEOTIDE SEQUENCE [LARGE SCALE GENOMIC DNA]</scope>
    <source>
        <strain evidence="3">kam1</strain>
    </source>
</reference>
<proteinExistence type="predicted"/>
<dbReference type="PIRSF" id="PIRSF021239">
    <property type="entry name" value="UCP021239"/>
    <property type="match status" value="1"/>
</dbReference>
<dbReference type="Proteomes" id="UP000315925">
    <property type="component" value="Chromosome"/>
</dbReference>
<protein>
    <recommendedName>
        <fullName evidence="4">DMT family protein</fullName>
    </recommendedName>
</protein>
<dbReference type="Pfam" id="PF04342">
    <property type="entry name" value="DMT_6"/>
    <property type="match status" value="1"/>
</dbReference>
<feature type="transmembrane region" description="Helical" evidence="1">
    <location>
        <begin position="101"/>
        <end position="118"/>
    </location>
</feature>
<dbReference type="KEGG" id="mkc:kam1_1971"/>
<keyword evidence="1" id="KW-1133">Transmembrane helix</keyword>
<gene>
    <name evidence="2" type="ORF">kam1_1971</name>
</gene>
<keyword evidence="1" id="KW-0472">Membrane</keyword>
<organism evidence="2 3">
    <name type="scientific">Methylacidiphilum kamchatkense Kam1</name>
    <dbReference type="NCBI Taxonomy" id="1202785"/>
    <lineage>
        <taxon>Bacteria</taxon>
        <taxon>Pseudomonadati</taxon>
        <taxon>Verrucomicrobiota</taxon>
        <taxon>Methylacidiphilae</taxon>
        <taxon>Methylacidiphilales</taxon>
        <taxon>Methylacidiphilaceae</taxon>
        <taxon>Methylacidiphilum (ex Ratnadevi et al. 2023)</taxon>
    </lineage>
</organism>
<keyword evidence="1" id="KW-0812">Transmembrane</keyword>
<dbReference type="InterPro" id="IPR007437">
    <property type="entry name" value="DUF486"/>
</dbReference>
<evidence type="ECO:0000256" key="1">
    <source>
        <dbReference type="SAM" id="Phobius"/>
    </source>
</evidence>
<feature type="transmembrane region" description="Helical" evidence="1">
    <location>
        <begin position="12"/>
        <end position="32"/>
    </location>
</feature>
<accession>A0A516TPM5</accession>
<evidence type="ECO:0008006" key="4">
    <source>
        <dbReference type="Google" id="ProtNLM"/>
    </source>
</evidence>
<dbReference type="EMBL" id="CP037899">
    <property type="protein sequence ID" value="QDQ43181.1"/>
    <property type="molecule type" value="Genomic_DNA"/>
</dbReference>
<dbReference type="PANTHER" id="PTHR38482:SF1">
    <property type="entry name" value="DMT FAMILY PROTEIN"/>
    <property type="match status" value="1"/>
</dbReference>
<sequence>MQPKKNQYTARPMKTILLLIISNIFMTLAWYLHLKFRHKPLPTAIMMSWGLAFFEYIFQVPANRIGSYSFSVTQLKVLQECITLAVFTLLAWIIFKESPSWNLLIAYLFIIGAVFFAFKG</sequence>
<feature type="transmembrane region" description="Helical" evidence="1">
    <location>
        <begin position="44"/>
        <end position="65"/>
    </location>
</feature>
<dbReference type="PANTHER" id="PTHR38482">
    <property type="entry name" value="DMT FAMILY PROTEIN"/>
    <property type="match status" value="1"/>
</dbReference>